<proteinExistence type="predicted"/>
<dbReference type="EMBL" id="LAZR01040762">
    <property type="protein sequence ID" value="KKL13679.1"/>
    <property type="molecule type" value="Genomic_DNA"/>
</dbReference>
<evidence type="ECO:0008006" key="2">
    <source>
        <dbReference type="Google" id="ProtNLM"/>
    </source>
</evidence>
<dbReference type="AlphaFoldDB" id="A0A0F9AVS0"/>
<organism evidence="1">
    <name type="scientific">marine sediment metagenome</name>
    <dbReference type="NCBI Taxonomy" id="412755"/>
    <lineage>
        <taxon>unclassified sequences</taxon>
        <taxon>metagenomes</taxon>
        <taxon>ecological metagenomes</taxon>
    </lineage>
</organism>
<comment type="caution">
    <text evidence="1">The sequence shown here is derived from an EMBL/GenBank/DDBJ whole genome shotgun (WGS) entry which is preliminary data.</text>
</comment>
<sequence>MPDLVSYAELKDYLQLPNDAQETPITALLERVEGTLEAECDREALPFLAAQSGRAEWRDGTGTKYLRLYYPIAVLTSITLGRDSSDPVDTLDVADVDVISFSVGGTRLTRTDGGKFGARGSPRYVKVTYDAAAFLPNAAKEAVMDVAAGRVRQFGTEGFKSFKLLDSGGSLRKLMDDSGAWRRAVEQYRRNVFP</sequence>
<accession>A0A0F9AVS0</accession>
<evidence type="ECO:0000313" key="1">
    <source>
        <dbReference type="EMBL" id="KKL13679.1"/>
    </source>
</evidence>
<gene>
    <name evidence="1" type="ORF">LCGC14_2523360</name>
</gene>
<name>A0A0F9AVS0_9ZZZZ</name>
<protein>
    <recommendedName>
        <fullName evidence="2">Phage gp6-like head-tail connector protein</fullName>
    </recommendedName>
</protein>
<reference evidence="1" key="1">
    <citation type="journal article" date="2015" name="Nature">
        <title>Complex archaea that bridge the gap between prokaryotes and eukaryotes.</title>
        <authorList>
            <person name="Spang A."/>
            <person name="Saw J.H."/>
            <person name="Jorgensen S.L."/>
            <person name="Zaremba-Niedzwiedzka K."/>
            <person name="Martijn J."/>
            <person name="Lind A.E."/>
            <person name="van Eijk R."/>
            <person name="Schleper C."/>
            <person name="Guy L."/>
            <person name="Ettema T.J."/>
        </authorList>
    </citation>
    <scope>NUCLEOTIDE SEQUENCE</scope>
</reference>